<keyword evidence="2" id="KW-1133">Transmembrane helix</keyword>
<dbReference type="AlphaFoldDB" id="C4N421"/>
<reference evidence="3" key="1">
    <citation type="journal article" date="2009" name="FEMS Microbiol. Lett.">
        <title>Production of porphyrin intermediates in Escherichia coli carrying soil metagenomic genes.</title>
        <authorList>
            <person name="Kim J.-S."/>
            <person name="Lim H.K."/>
            <person name="Lee M.H."/>
            <person name="Park J.-H."/>
            <person name="Hwang E.C."/>
            <person name="Moon B.J."/>
            <person name="Lee S.-W."/>
        </authorList>
    </citation>
    <scope>NUCLEOTIDE SEQUENCE</scope>
</reference>
<keyword evidence="2" id="KW-0472">Membrane</keyword>
<dbReference type="InterPro" id="IPR032820">
    <property type="entry name" value="ATPase_put"/>
</dbReference>
<feature type="transmembrane region" description="Helical" evidence="2">
    <location>
        <begin position="59"/>
        <end position="77"/>
    </location>
</feature>
<evidence type="ECO:0000313" key="3">
    <source>
        <dbReference type="EMBL" id="ACJ66831.1"/>
    </source>
</evidence>
<gene>
    <name evidence="3" type="primary">atpI</name>
</gene>
<dbReference type="Pfam" id="PF09527">
    <property type="entry name" value="ATPase_gene1"/>
    <property type="match status" value="1"/>
</dbReference>
<feature type="region of interest" description="Disordered" evidence="1">
    <location>
        <begin position="1"/>
        <end position="47"/>
    </location>
</feature>
<accession>C4N421</accession>
<feature type="compositionally biased region" description="Acidic residues" evidence="1">
    <location>
        <begin position="1"/>
        <end position="11"/>
    </location>
</feature>
<evidence type="ECO:0000256" key="1">
    <source>
        <dbReference type="SAM" id="MobiDB-lite"/>
    </source>
</evidence>
<name>C4N421_9BACT</name>
<organism evidence="3">
    <name type="scientific">uncultured bacterium pSY1435</name>
    <dbReference type="NCBI Taxonomy" id="561717"/>
    <lineage>
        <taxon>Bacteria</taxon>
        <taxon>environmental samples</taxon>
    </lineage>
</organism>
<feature type="transmembrane region" description="Helical" evidence="2">
    <location>
        <begin position="84"/>
        <end position="104"/>
    </location>
</feature>
<keyword evidence="2" id="KW-0812">Transmembrane</keyword>
<dbReference type="EMBL" id="FJ209046">
    <property type="protein sequence ID" value="ACJ66831.1"/>
    <property type="molecule type" value="Genomic_DNA"/>
</dbReference>
<evidence type="ECO:0000256" key="2">
    <source>
        <dbReference type="SAM" id="Phobius"/>
    </source>
</evidence>
<proteinExistence type="predicted"/>
<feature type="compositionally biased region" description="Basic and acidic residues" evidence="1">
    <location>
        <begin position="12"/>
        <end position="26"/>
    </location>
</feature>
<protein>
    <submittedName>
        <fullName evidence="3">ATP synthase subunit</fullName>
    </submittedName>
</protein>
<sequence>MSESESESESETAEREASLHEQRTRELAGSIDRTAARRRKAEHEHGPGFGVEASRIGTLGWLLVLPIVGGALIGHLIDRALGTGLRFSLGLLLIGLLLAGYALYRHTAHLPHDS</sequence>